<dbReference type="Proteomes" id="UP001241377">
    <property type="component" value="Unassembled WGS sequence"/>
</dbReference>
<reference evidence="1" key="1">
    <citation type="submission" date="2023-04" db="EMBL/GenBank/DDBJ databases">
        <title>Draft Genome sequencing of Naganishia species isolated from polar environments using Oxford Nanopore Technology.</title>
        <authorList>
            <person name="Leo P."/>
            <person name="Venkateswaran K."/>
        </authorList>
    </citation>
    <scope>NUCLEOTIDE SEQUENCE</scope>
    <source>
        <strain evidence="1">MNA-CCFEE 5261</strain>
    </source>
</reference>
<keyword evidence="2" id="KW-1185">Reference proteome</keyword>
<gene>
    <name evidence="1" type="ORF">QFC19_006636</name>
</gene>
<organism evidence="1 2">
    <name type="scientific">Naganishia cerealis</name>
    <dbReference type="NCBI Taxonomy" id="610337"/>
    <lineage>
        <taxon>Eukaryota</taxon>
        <taxon>Fungi</taxon>
        <taxon>Dikarya</taxon>
        <taxon>Basidiomycota</taxon>
        <taxon>Agaricomycotina</taxon>
        <taxon>Tremellomycetes</taxon>
        <taxon>Filobasidiales</taxon>
        <taxon>Filobasidiaceae</taxon>
        <taxon>Naganishia</taxon>
    </lineage>
</organism>
<proteinExistence type="predicted"/>
<evidence type="ECO:0000313" key="2">
    <source>
        <dbReference type="Proteomes" id="UP001241377"/>
    </source>
</evidence>
<comment type="caution">
    <text evidence="1">The sequence shown here is derived from an EMBL/GenBank/DDBJ whole genome shotgun (WGS) entry which is preliminary data.</text>
</comment>
<accession>A0ACC2VG70</accession>
<name>A0ACC2VG70_9TREE</name>
<sequence>MARPAGITFLGTSSVFDCAEGTQLKLQESKLKMGRITRVFITHMHADHVMGLVTLLGTLMMGVATGADELERLRVLGRGKKVRRAPSDVRRASAEGAREEGGARCEAREDTSSEARKPPRAA</sequence>
<dbReference type="EMBL" id="JASBWR010000082">
    <property type="protein sequence ID" value="KAJ9097846.1"/>
    <property type="molecule type" value="Genomic_DNA"/>
</dbReference>
<protein>
    <submittedName>
        <fullName evidence="1">Uncharacterized protein</fullName>
    </submittedName>
</protein>
<evidence type="ECO:0000313" key="1">
    <source>
        <dbReference type="EMBL" id="KAJ9097846.1"/>
    </source>
</evidence>